<keyword evidence="8 9" id="KW-0472">Membrane</keyword>
<dbReference type="AlphaFoldDB" id="A0A915KHQ4"/>
<organism evidence="12 13">
    <name type="scientific">Romanomermis culicivorax</name>
    <name type="common">Nematode worm</name>
    <dbReference type="NCBI Taxonomy" id="13658"/>
    <lineage>
        <taxon>Eukaryota</taxon>
        <taxon>Metazoa</taxon>
        <taxon>Ecdysozoa</taxon>
        <taxon>Nematoda</taxon>
        <taxon>Enoplea</taxon>
        <taxon>Dorylaimia</taxon>
        <taxon>Mermithida</taxon>
        <taxon>Mermithoidea</taxon>
        <taxon>Mermithidae</taxon>
        <taxon>Romanomermis</taxon>
    </lineage>
</organism>
<name>A0A915KHQ4_ROMCU</name>
<accession>A0A915KHQ4</accession>
<keyword evidence="4 9" id="KW-0808">Transferase</keyword>
<dbReference type="OMA" id="CHELKNW"/>
<dbReference type="InterPro" id="IPR000403">
    <property type="entry name" value="PI3/4_kinase_cat_dom"/>
</dbReference>
<comment type="catalytic activity">
    <reaction evidence="9">
        <text>a 1,2-diacyl-sn-glycero-3-phospho-(1D-myo-inositol) + ATP = a 1,2-diacyl-sn-glycero-3-phospho-(1D-myo-inositol 4-phosphate) + ADP + H(+)</text>
        <dbReference type="Rhea" id="RHEA:19877"/>
        <dbReference type="ChEBI" id="CHEBI:15378"/>
        <dbReference type="ChEBI" id="CHEBI:30616"/>
        <dbReference type="ChEBI" id="CHEBI:57880"/>
        <dbReference type="ChEBI" id="CHEBI:58178"/>
        <dbReference type="ChEBI" id="CHEBI:456216"/>
        <dbReference type="EC" id="2.7.1.67"/>
    </reaction>
</comment>
<comment type="similarity">
    <text evidence="2 9">Belongs to the PI3/PI4-kinase family. Type II PI4K subfamily.</text>
</comment>
<feature type="domain" description="PI3K/PI4K catalytic" evidence="11">
    <location>
        <begin position="17"/>
        <end position="79"/>
    </location>
</feature>
<dbReference type="WBParaSite" id="nRc.2.0.1.t37449-RA">
    <property type="protein sequence ID" value="nRc.2.0.1.t37449-RA"/>
    <property type="gene ID" value="nRc.2.0.1.g37449"/>
</dbReference>
<evidence type="ECO:0000256" key="5">
    <source>
        <dbReference type="ARBA" id="ARBA00022741"/>
    </source>
</evidence>
<evidence type="ECO:0000256" key="10">
    <source>
        <dbReference type="SAM" id="MobiDB-lite"/>
    </source>
</evidence>
<evidence type="ECO:0000256" key="6">
    <source>
        <dbReference type="ARBA" id="ARBA00022777"/>
    </source>
</evidence>
<dbReference type="InterPro" id="IPR039756">
    <property type="entry name" value="Lsb6/PI4K2"/>
</dbReference>
<dbReference type="PROSITE" id="PS00916">
    <property type="entry name" value="PI3_4_KINASE_2"/>
    <property type="match status" value="1"/>
</dbReference>
<keyword evidence="12" id="KW-1185">Reference proteome</keyword>
<dbReference type="GO" id="GO:0007030">
    <property type="term" value="P:Golgi organization"/>
    <property type="evidence" value="ECO:0007669"/>
    <property type="project" value="TreeGrafter"/>
</dbReference>
<evidence type="ECO:0000256" key="7">
    <source>
        <dbReference type="ARBA" id="ARBA00022840"/>
    </source>
</evidence>
<dbReference type="InterPro" id="IPR018936">
    <property type="entry name" value="PI3/4_kinase_CS"/>
</dbReference>
<keyword evidence="6 9" id="KW-0418">Kinase</keyword>
<evidence type="ECO:0000256" key="9">
    <source>
        <dbReference type="RuleBase" id="RU367084"/>
    </source>
</evidence>
<comment type="subcellular location">
    <subcellularLocation>
        <location evidence="1">Cell membrane</location>
    </subcellularLocation>
    <subcellularLocation>
        <location evidence="9">Membrane</location>
        <topology evidence="9">Peripheral membrane protein</topology>
    </subcellularLocation>
</comment>
<keyword evidence="7 9" id="KW-0067">ATP-binding</keyword>
<dbReference type="GO" id="GO:0046854">
    <property type="term" value="P:phosphatidylinositol phosphate biosynthetic process"/>
    <property type="evidence" value="ECO:0007669"/>
    <property type="project" value="UniProtKB-UniRule"/>
</dbReference>
<dbReference type="Proteomes" id="UP000887565">
    <property type="component" value="Unplaced"/>
</dbReference>
<dbReference type="Pfam" id="PF00454">
    <property type="entry name" value="PI3_PI4_kinase"/>
    <property type="match status" value="1"/>
</dbReference>
<evidence type="ECO:0000256" key="4">
    <source>
        <dbReference type="ARBA" id="ARBA00022679"/>
    </source>
</evidence>
<dbReference type="GO" id="GO:0005802">
    <property type="term" value="C:trans-Golgi network"/>
    <property type="evidence" value="ECO:0007669"/>
    <property type="project" value="TreeGrafter"/>
</dbReference>
<evidence type="ECO:0000256" key="8">
    <source>
        <dbReference type="ARBA" id="ARBA00023136"/>
    </source>
</evidence>
<evidence type="ECO:0000259" key="11">
    <source>
        <dbReference type="Pfam" id="PF00454"/>
    </source>
</evidence>
<dbReference type="GO" id="GO:0005765">
    <property type="term" value="C:lysosomal membrane"/>
    <property type="evidence" value="ECO:0007669"/>
    <property type="project" value="TreeGrafter"/>
</dbReference>
<evidence type="ECO:0000313" key="13">
    <source>
        <dbReference type="WBParaSite" id="nRc.2.0.1.t37449-RA"/>
    </source>
</evidence>
<keyword evidence="3" id="KW-1003">Cell membrane</keyword>
<dbReference type="GO" id="GO:0007032">
    <property type="term" value="P:endosome organization"/>
    <property type="evidence" value="ECO:0007669"/>
    <property type="project" value="TreeGrafter"/>
</dbReference>
<dbReference type="PANTHER" id="PTHR12865">
    <property type="entry name" value="PHOSPHATIDYLINOSITOL 4-KINASE TYPE-II"/>
    <property type="match status" value="1"/>
</dbReference>
<evidence type="ECO:0000256" key="3">
    <source>
        <dbReference type="ARBA" id="ARBA00022475"/>
    </source>
</evidence>
<reference evidence="13" key="1">
    <citation type="submission" date="2022-11" db="UniProtKB">
        <authorList>
            <consortium name="WormBaseParasite"/>
        </authorList>
    </citation>
    <scope>IDENTIFICATION</scope>
</reference>
<feature type="region of interest" description="Disordered" evidence="10">
    <location>
        <begin position="88"/>
        <end position="117"/>
    </location>
</feature>
<proteinExistence type="inferred from homology"/>
<evidence type="ECO:0000313" key="12">
    <source>
        <dbReference type="Proteomes" id="UP000887565"/>
    </source>
</evidence>
<sequence length="261" mass="30021">MSSVNAEKQTMVGCQHETDDKIGSMQKFVNGYVSATEFDYDRLVTVAAKRAFRAEFERLVILDYIIRNTDRGSDNWLIKYEDVPNPRYVPSLDTTKSQESADDTALANSNNSKGKGNNQAVVANLSEKSSTAAAQGATSTNPFGWMYLKEAKVPFSDETKQILGPYLRNITFVEQIVESLRQLFKIDSDYKNTIFDKQMTVMRGQILNINNAFKQNFSPYQLARMTPLFMIRDLSQNEPKSRLRWSMYKKAKRKREPWFNR</sequence>
<dbReference type="PANTHER" id="PTHR12865:SF1">
    <property type="entry name" value="PHOSPHATIDYLINOSITOL 4-KINASE TYPE 2"/>
    <property type="match status" value="1"/>
</dbReference>
<protein>
    <recommendedName>
        <fullName evidence="9">Phosphatidylinositol 4-kinase type 2</fullName>
        <ecNumber evidence="9">2.7.1.67</ecNumber>
    </recommendedName>
</protein>
<dbReference type="EC" id="2.7.1.67" evidence="9"/>
<dbReference type="GO" id="GO:0005768">
    <property type="term" value="C:endosome"/>
    <property type="evidence" value="ECO:0007669"/>
    <property type="project" value="TreeGrafter"/>
</dbReference>
<dbReference type="GO" id="GO:0004430">
    <property type="term" value="F:1-phosphatidylinositol 4-kinase activity"/>
    <property type="evidence" value="ECO:0007669"/>
    <property type="project" value="UniProtKB-UniRule"/>
</dbReference>
<evidence type="ECO:0000256" key="2">
    <source>
        <dbReference type="ARBA" id="ARBA00008941"/>
    </source>
</evidence>
<dbReference type="GO" id="GO:0005886">
    <property type="term" value="C:plasma membrane"/>
    <property type="evidence" value="ECO:0007669"/>
    <property type="project" value="UniProtKB-SubCell"/>
</dbReference>
<dbReference type="GO" id="GO:0005524">
    <property type="term" value="F:ATP binding"/>
    <property type="evidence" value="ECO:0007669"/>
    <property type="project" value="UniProtKB-UniRule"/>
</dbReference>
<keyword evidence="5 9" id="KW-0547">Nucleotide-binding</keyword>
<feature type="compositionally biased region" description="Low complexity" evidence="10">
    <location>
        <begin position="108"/>
        <end position="117"/>
    </location>
</feature>
<evidence type="ECO:0000256" key="1">
    <source>
        <dbReference type="ARBA" id="ARBA00004236"/>
    </source>
</evidence>